<proteinExistence type="inferred from homology"/>
<organism evidence="4 5">
    <name type="scientific">Mycolicibacillus koreensis</name>
    <dbReference type="NCBI Taxonomy" id="1069220"/>
    <lineage>
        <taxon>Bacteria</taxon>
        <taxon>Bacillati</taxon>
        <taxon>Actinomycetota</taxon>
        <taxon>Actinomycetes</taxon>
        <taxon>Mycobacteriales</taxon>
        <taxon>Mycobacteriaceae</taxon>
        <taxon>Mycolicibacillus</taxon>
    </lineage>
</organism>
<comment type="similarity">
    <text evidence="1">Belongs to the universal stress protein A family.</text>
</comment>
<dbReference type="Gene3D" id="3.40.50.620">
    <property type="entry name" value="HUPs"/>
    <property type="match status" value="2"/>
</dbReference>
<evidence type="ECO:0000256" key="1">
    <source>
        <dbReference type="ARBA" id="ARBA00008791"/>
    </source>
</evidence>
<dbReference type="Pfam" id="PF00582">
    <property type="entry name" value="Usp"/>
    <property type="match status" value="2"/>
</dbReference>
<reference evidence="4 5" key="1">
    <citation type="submission" date="2017-04" db="EMBL/GenBank/DDBJ databases">
        <title>The new phylogeny of genus Mycobacterium.</title>
        <authorList>
            <person name="Tortoli E."/>
            <person name="Trovato A."/>
            <person name="Cirillo D.M."/>
        </authorList>
    </citation>
    <scope>NUCLEOTIDE SEQUENCE [LARGE SCALE GENOMIC DNA]</scope>
    <source>
        <strain evidence="4 5">KCTC 19819</strain>
    </source>
</reference>
<keyword evidence="2" id="KW-0547">Nucleotide-binding</keyword>
<dbReference type="EMBL" id="NCXO01000014">
    <property type="protein sequence ID" value="OSC34025.1"/>
    <property type="molecule type" value="Genomic_DNA"/>
</dbReference>
<dbReference type="PANTHER" id="PTHR46268">
    <property type="entry name" value="STRESS RESPONSE PROTEIN NHAX"/>
    <property type="match status" value="1"/>
</dbReference>
<dbReference type="OrthoDB" id="3174546at2"/>
<accession>A0A7I7SH54</accession>
<dbReference type="InterPro" id="IPR006015">
    <property type="entry name" value="Universal_stress_UspA"/>
</dbReference>
<dbReference type="AlphaFoldDB" id="A0A7I7SH54"/>
<dbReference type="PANTHER" id="PTHR46268:SF27">
    <property type="entry name" value="UNIVERSAL STRESS PROTEIN RV2623"/>
    <property type="match status" value="1"/>
</dbReference>
<evidence type="ECO:0000256" key="2">
    <source>
        <dbReference type="ARBA" id="ARBA00022741"/>
    </source>
</evidence>
<dbReference type="GO" id="GO:0005524">
    <property type="term" value="F:ATP binding"/>
    <property type="evidence" value="ECO:0007669"/>
    <property type="project" value="UniProtKB-KW"/>
</dbReference>
<name>A0A7I7SH54_9MYCO</name>
<dbReference type="RefSeq" id="WP_085303431.1">
    <property type="nucleotide sequence ID" value="NZ_AP022594.1"/>
</dbReference>
<sequence>MAARARDIVVGFDGSGSAQAALRWAIRTAMLHHRALTVVYVVAVPEIEAQAVAWEVDAGPASLRVPYEQHARRIIGEALDIVDDEVGSRRRPDVDTDIIWAQPVPTLVAMSRDSGMVVVGSRGQGSLRRAVMGSVSAGLVQHARCPVAVIHGMPLSPEQAAEAARRPVLVGIDGSRASELATEVAFAEAAAREVDLIALHAWHDGDLMGVQGQQWSDLVTRGEEVLAERLAGYREQYPDVTVQRLVVWGQPARHLLEHAGAAQLVVVGSHGRGGFTGMLLGSVSRSVMHAAEVPVIVARRY</sequence>
<evidence type="ECO:0000313" key="5">
    <source>
        <dbReference type="Proteomes" id="UP000193577"/>
    </source>
</evidence>
<keyword evidence="5" id="KW-1185">Reference proteome</keyword>
<dbReference type="InterPro" id="IPR014729">
    <property type="entry name" value="Rossmann-like_a/b/a_fold"/>
</dbReference>
<dbReference type="Proteomes" id="UP000193577">
    <property type="component" value="Unassembled WGS sequence"/>
</dbReference>
<evidence type="ECO:0000313" key="4">
    <source>
        <dbReference type="EMBL" id="OSC34025.1"/>
    </source>
</evidence>
<dbReference type="InterPro" id="IPR006016">
    <property type="entry name" value="UspA"/>
</dbReference>
<gene>
    <name evidence="4" type="ORF">B8W67_08515</name>
</gene>
<comment type="caution">
    <text evidence="4">The sequence shown here is derived from an EMBL/GenBank/DDBJ whole genome shotgun (WGS) entry which is preliminary data.</text>
</comment>
<protein>
    <submittedName>
        <fullName evidence="4">Uncharacterized protein</fullName>
    </submittedName>
</protein>
<dbReference type="PRINTS" id="PR01438">
    <property type="entry name" value="UNVRSLSTRESS"/>
</dbReference>
<evidence type="ECO:0000256" key="3">
    <source>
        <dbReference type="ARBA" id="ARBA00022840"/>
    </source>
</evidence>
<dbReference type="SUPFAM" id="SSF52402">
    <property type="entry name" value="Adenine nucleotide alpha hydrolases-like"/>
    <property type="match status" value="2"/>
</dbReference>
<keyword evidence="3" id="KW-0067">ATP-binding</keyword>